<evidence type="ECO:0000313" key="3">
    <source>
        <dbReference type="Proteomes" id="UP000193240"/>
    </source>
</evidence>
<sequence length="54" mass="5547">MKFTAVVATVLSMAVFAVALPAAVPVPAKDVEVRQNHGACVKSEGSGVMEEVTC</sequence>
<dbReference type="OMA" id="VEVRQNH"/>
<gene>
    <name evidence="2" type="ORF">B5807_08509</name>
</gene>
<evidence type="ECO:0000256" key="1">
    <source>
        <dbReference type="SAM" id="SignalP"/>
    </source>
</evidence>
<accession>A0A1Y2LSN1</accession>
<reference evidence="2 3" key="1">
    <citation type="journal article" date="2017" name="Genome Announc.">
        <title>Genome sequence of the saprophytic ascomycete Epicoccum nigrum ICMP 19927 strain isolated from New Zealand.</title>
        <authorList>
            <person name="Fokin M."/>
            <person name="Fleetwood D."/>
            <person name="Weir B.S."/>
            <person name="Villas-Boas S.G."/>
        </authorList>
    </citation>
    <scope>NUCLEOTIDE SEQUENCE [LARGE SCALE GENOMIC DNA]</scope>
    <source>
        <strain evidence="2 3">ICMP 19927</strain>
    </source>
</reference>
<feature type="signal peptide" evidence="1">
    <location>
        <begin position="1"/>
        <end position="19"/>
    </location>
</feature>
<evidence type="ECO:0000313" key="2">
    <source>
        <dbReference type="EMBL" id="OSS46599.1"/>
    </source>
</evidence>
<keyword evidence="1" id="KW-0732">Signal</keyword>
<keyword evidence="3" id="KW-1185">Reference proteome</keyword>
<dbReference type="Proteomes" id="UP000193240">
    <property type="component" value="Unassembled WGS sequence"/>
</dbReference>
<dbReference type="InParanoid" id="A0A1Y2LSN1"/>
<organism evidence="2 3">
    <name type="scientific">Epicoccum nigrum</name>
    <name type="common">Soil fungus</name>
    <name type="synonym">Epicoccum purpurascens</name>
    <dbReference type="NCBI Taxonomy" id="105696"/>
    <lineage>
        <taxon>Eukaryota</taxon>
        <taxon>Fungi</taxon>
        <taxon>Dikarya</taxon>
        <taxon>Ascomycota</taxon>
        <taxon>Pezizomycotina</taxon>
        <taxon>Dothideomycetes</taxon>
        <taxon>Pleosporomycetidae</taxon>
        <taxon>Pleosporales</taxon>
        <taxon>Pleosporineae</taxon>
        <taxon>Didymellaceae</taxon>
        <taxon>Epicoccum</taxon>
    </lineage>
</organism>
<name>A0A1Y2LSN1_EPING</name>
<dbReference type="EMBL" id="KZ107851">
    <property type="protein sequence ID" value="OSS46599.1"/>
    <property type="molecule type" value="Genomic_DNA"/>
</dbReference>
<protein>
    <submittedName>
        <fullName evidence="2">Uncharacterized protein</fullName>
    </submittedName>
</protein>
<feature type="chain" id="PRO_5013073436" evidence="1">
    <location>
        <begin position="20"/>
        <end position="54"/>
    </location>
</feature>
<dbReference type="AlphaFoldDB" id="A0A1Y2LSN1"/>
<proteinExistence type="predicted"/>